<evidence type="ECO:0000256" key="2">
    <source>
        <dbReference type="ARBA" id="ARBA00022448"/>
    </source>
</evidence>
<keyword evidence="5" id="KW-1278">Translocase</keyword>
<keyword evidence="3" id="KW-0547">Nucleotide-binding</keyword>
<dbReference type="CDD" id="cd03214">
    <property type="entry name" value="ABC_Iron-Siderophores_B12_Hemin"/>
    <property type="match status" value="1"/>
</dbReference>
<dbReference type="PANTHER" id="PTHR42794:SF1">
    <property type="entry name" value="HEMIN IMPORT ATP-BINDING PROTEIN HMUV"/>
    <property type="match status" value="1"/>
</dbReference>
<comment type="similarity">
    <text evidence="1">Belongs to the ABC transporter superfamily.</text>
</comment>
<name>A0A3E0WTP5_9GAMM</name>
<evidence type="ECO:0000313" key="9">
    <source>
        <dbReference type="Proteomes" id="UP000256763"/>
    </source>
</evidence>
<dbReference type="SUPFAM" id="SSF52540">
    <property type="entry name" value="P-loop containing nucleoside triphosphate hydrolases"/>
    <property type="match status" value="1"/>
</dbReference>
<dbReference type="EMBL" id="NFZW01000012">
    <property type="protein sequence ID" value="RFA35365.1"/>
    <property type="molecule type" value="Genomic_DNA"/>
</dbReference>
<comment type="function">
    <text evidence="6">Part of the ABC transporter complex HmuTUV involved in hemin import. Responsible for energy coupling to the transport system.</text>
</comment>
<dbReference type="InterPro" id="IPR017871">
    <property type="entry name" value="ABC_transporter-like_CS"/>
</dbReference>
<dbReference type="NCBIfam" id="NF010068">
    <property type="entry name" value="PRK13548.1"/>
    <property type="match status" value="1"/>
</dbReference>
<dbReference type="GO" id="GO:0005524">
    <property type="term" value="F:ATP binding"/>
    <property type="evidence" value="ECO:0007669"/>
    <property type="project" value="UniProtKB-KW"/>
</dbReference>
<evidence type="ECO:0000256" key="1">
    <source>
        <dbReference type="ARBA" id="ARBA00005417"/>
    </source>
</evidence>
<organism evidence="8 9">
    <name type="scientific">Alkalilimnicola ehrlichii</name>
    <dbReference type="NCBI Taxonomy" id="351052"/>
    <lineage>
        <taxon>Bacteria</taxon>
        <taxon>Pseudomonadati</taxon>
        <taxon>Pseudomonadota</taxon>
        <taxon>Gammaproteobacteria</taxon>
        <taxon>Chromatiales</taxon>
        <taxon>Ectothiorhodospiraceae</taxon>
        <taxon>Alkalilimnicola</taxon>
    </lineage>
</organism>
<accession>A0A3E0WTP5</accession>
<gene>
    <name evidence="8" type="ORF">CAL65_12850</name>
</gene>
<keyword evidence="2" id="KW-0813">Transport</keyword>
<dbReference type="InterPro" id="IPR027417">
    <property type="entry name" value="P-loop_NTPase"/>
</dbReference>
<dbReference type="AlphaFoldDB" id="A0A3E0WTP5"/>
<protein>
    <submittedName>
        <fullName evidence="8">Heme ABC transporter ATP-binding protein</fullName>
    </submittedName>
</protein>
<dbReference type="Gene3D" id="3.40.50.300">
    <property type="entry name" value="P-loop containing nucleotide triphosphate hydrolases"/>
    <property type="match status" value="1"/>
</dbReference>
<comment type="caution">
    <text evidence="8">The sequence shown here is derived from an EMBL/GenBank/DDBJ whole genome shotgun (WGS) entry which is preliminary data.</text>
</comment>
<sequence length="270" mass="29784">MLSAQRVSVRTAGRHLLREVSLSVRPGEFVAVLGPNGAGKSTLLKTLVGEQKPTHGQVSMHGRRLQNWHPRERARLRAVLPQELTLRFAFTALEVVLMGRMPHIDGVETAHDYRIARDALGAVDALALSQRLFPTLSGGERQRVQLARVLAQIWEPTPLGERFLLLDEPTAALDPAHQHATLHLARELTRQNVGVLAVLHDLNLAAQYADRVALLKDGAIHTQGDVYQALTAAAINAVFDIHVEVLEHPTINKPLVIYSPRGRQDDHRAA</sequence>
<dbReference type="Pfam" id="PF00005">
    <property type="entry name" value="ABC_tran"/>
    <property type="match status" value="1"/>
</dbReference>
<evidence type="ECO:0000256" key="6">
    <source>
        <dbReference type="ARBA" id="ARBA00037066"/>
    </source>
</evidence>
<evidence type="ECO:0000313" key="8">
    <source>
        <dbReference type="EMBL" id="RFA35365.1"/>
    </source>
</evidence>
<dbReference type="PANTHER" id="PTHR42794">
    <property type="entry name" value="HEMIN IMPORT ATP-BINDING PROTEIN HMUV"/>
    <property type="match status" value="1"/>
</dbReference>
<dbReference type="PROSITE" id="PS00211">
    <property type="entry name" value="ABC_TRANSPORTER_1"/>
    <property type="match status" value="1"/>
</dbReference>
<dbReference type="RefSeq" id="WP_116303086.1">
    <property type="nucleotide sequence ID" value="NZ_NFZV01000017.1"/>
</dbReference>
<dbReference type="Proteomes" id="UP000256763">
    <property type="component" value="Unassembled WGS sequence"/>
</dbReference>
<reference evidence="9" key="1">
    <citation type="submission" date="2017-05" db="EMBL/GenBank/DDBJ databases">
        <authorList>
            <person name="Sharma S."/>
            <person name="Sidhu C."/>
            <person name="Pinnaka A.K."/>
        </authorList>
    </citation>
    <scope>NUCLEOTIDE SEQUENCE [LARGE SCALE GENOMIC DNA]</scope>
    <source>
        <strain evidence="9">AK93</strain>
    </source>
</reference>
<dbReference type="PROSITE" id="PS50893">
    <property type="entry name" value="ABC_TRANSPORTER_2"/>
    <property type="match status" value="1"/>
</dbReference>
<dbReference type="InterPro" id="IPR003439">
    <property type="entry name" value="ABC_transporter-like_ATP-bd"/>
</dbReference>
<dbReference type="OrthoDB" id="6461291at2"/>
<keyword evidence="9" id="KW-1185">Reference proteome</keyword>
<dbReference type="SMART" id="SM00382">
    <property type="entry name" value="AAA"/>
    <property type="match status" value="1"/>
</dbReference>
<evidence type="ECO:0000256" key="3">
    <source>
        <dbReference type="ARBA" id="ARBA00022741"/>
    </source>
</evidence>
<evidence type="ECO:0000259" key="7">
    <source>
        <dbReference type="PROSITE" id="PS50893"/>
    </source>
</evidence>
<proteinExistence type="inferred from homology"/>
<dbReference type="InterPro" id="IPR003593">
    <property type="entry name" value="AAA+_ATPase"/>
</dbReference>
<evidence type="ECO:0000256" key="4">
    <source>
        <dbReference type="ARBA" id="ARBA00022840"/>
    </source>
</evidence>
<dbReference type="FunFam" id="3.40.50.300:FF:000134">
    <property type="entry name" value="Iron-enterobactin ABC transporter ATP-binding protein"/>
    <property type="match status" value="1"/>
</dbReference>
<feature type="domain" description="ABC transporter" evidence="7">
    <location>
        <begin position="2"/>
        <end position="242"/>
    </location>
</feature>
<keyword evidence="4 8" id="KW-0067">ATP-binding</keyword>
<evidence type="ECO:0000256" key="5">
    <source>
        <dbReference type="ARBA" id="ARBA00022967"/>
    </source>
</evidence>
<dbReference type="GO" id="GO:0016887">
    <property type="term" value="F:ATP hydrolysis activity"/>
    <property type="evidence" value="ECO:0007669"/>
    <property type="project" value="InterPro"/>
</dbReference>